<keyword evidence="3" id="KW-0963">Cytoplasm</keyword>
<accession>A0A1G6D6D7</accession>
<dbReference type="InterPro" id="IPR042072">
    <property type="entry name" value="DsrC-like_C"/>
</dbReference>
<dbReference type="GO" id="GO:0097163">
    <property type="term" value="F:sulfur carrier activity"/>
    <property type="evidence" value="ECO:0007669"/>
    <property type="project" value="TreeGrafter"/>
</dbReference>
<comment type="subcellular location">
    <subcellularLocation>
        <location evidence="1">Cytoplasm</location>
    </subcellularLocation>
</comment>
<proteinExistence type="inferred from homology"/>
<keyword evidence="5" id="KW-1185">Reference proteome</keyword>
<dbReference type="Pfam" id="PF04358">
    <property type="entry name" value="DsrC"/>
    <property type="match status" value="1"/>
</dbReference>
<dbReference type="EMBL" id="FMXO01000010">
    <property type="protein sequence ID" value="SDB40736.1"/>
    <property type="molecule type" value="Genomic_DNA"/>
</dbReference>
<evidence type="ECO:0000256" key="3">
    <source>
        <dbReference type="ARBA" id="ARBA00022490"/>
    </source>
</evidence>
<dbReference type="Gene3D" id="3.30.1420.10">
    <property type="match status" value="1"/>
</dbReference>
<evidence type="ECO:0000313" key="4">
    <source>
        <dbReference type="EMBL" id="SDB40736.1"/>
    </source>
</evidence>
<dbReference type="STRING" id="617002.SAMN05660653_01961"/>
<protein>
    <submittedName>
        <fullName evidence="4">tRNA 2-thiouridine synthesizing protein E</fullName>
    </submittedName>
</protein>
<evidence type="ECO:0000313" key="5">
    <source>
        <dbReference type="Proteomes" id="UP000198771"/>
    </source>
</evidence>
<reference evidence="4 5" key="1">
    <citation type="submission" date="2016-10" db="EMBL/GenBank/DDBJ databases">
        <authorList>
            <person name="de Groot N.N."/>
        </authorList>
    </citation>
    <scope>NUCLEOTIDE SEQUENCE [LARGE SCALE GENOMIC DNA]</scope>
    <source>
        <strain evidence="4 5">ASO4-2</strain>
    </source>
</reference>
<gene>
    <name evidence="4" type="ORF">SAMN05660653_01961</name>
</gene>
<dbReference type="SUPFAM" id="SSF69721">
    <property type="entry name" value="DsrC, the gamma subunit of dissimilatory sulfite reductase"/>
    <property type="match status" value="1"/>
</dbReference>
<dbReference type="PANTHER" id="PTHR37010">
    <property type="entry name" value="SULFURTRANSFERASE TUSE"/>
    <property type="match status" value="1"/>
</dbReference>
<dbReference type="GO" id="GO:0005737">
    <property type="term" value="C:cytoplasm"/>
    <property type="evidence" value="ECO:0007669"/>
    <property type="project" value="UniProtKB-SubCell"/>
</dbReference>
<dbReference type="OrthoDB" id="9786347at2"/>
<organism evidence="4 5">
    <name type="scientific">Desulfonatronum thiosulfatophilum</name>
    <dbReference type="NCBI Taxonomy" id="617002"/>
    <lineage>
        <taxon>Bacteria</taxon>
        <taxon>Pseudomonadati</taxon>
        <taxon>Thermodesulfobacteriota</taxon>
        <taxon>Desulfovibrionia</taxon>
        <taxon>Desulfovibrionales</taxon>
        <taxon>Desulfonatronaceae</taxon>
        <taxon>Desulfonatronum</taxon>
    </lineage>
</organism>
<name>A0A1G6D6D7_9BACT</name>
<dbReference type="PANTHER" id="PTHR37010:SF1">
    <property type="entry name" value="SULFURTRANSFERASE TUSE"/>
    <property type="match status" value="1"/>
</dbReference>
<comment type="similarity">
    <text evidence="2">Belongs to the DsrC/TusE family.</text>
</comment>
<dbReference type="AlphaFoldDB" id="A0A1G6D6D7"/>
<dbReference type="GO" id="GO:0002143">
    <property type="term" value="P:tRNA wobble position uridine thiolation"/>
    <property type="evidence" value="ECO:0007669"/>
    <property type="project" value="TreeGrafter"/>
</dbReference>
<dbReference type="Proteomes" id="UP000198771">
    <property type="component" value="Unassembled WGS sequence"/>
</dbReference>
<dbReference type="InterPro" id="IPR043163">
    <property type="entry name" value="DsrC-like_N"/>
</dbReference>
<dbReference type="Gene3D" id="1.10.10.370">
    <property type="entry name" value="DsrC-like protein, C-terminal domain"/>
    <property type="match status" value="1"/>
</dbReference>
<dbReference type="InterPro" id="IPR025526">
    <property type="entry name" value="DsrC-like_dom_sf"/>
</dbReference>
<sequence>MTQLDFGGKSCEVDQDGFLLDPECWNEDVARAILKHHNGPELNEQTLSILQFMREHYKKFNSFPILHAVCKKLNQPKECVREEFLDPLLAWKAAGLPKPENVVSEADDRNHEFYRLISMQ</sequence>
<evidence type="ECO:0000256" key="2">
    <source>
        <dbReference type="ARBA" id="ARBA00005718"/>
    </source>
</evidence>
<evidence type="ECO:0000256" key="1">
    <source>
        <dbReference type="ARBA" id="ARBA00004496"/>
    </source>
</evidence>
<dbReference type="InterPro" id="IPR007453">
    <property type="entry name" value="DsrC/TusE"/>
</dbReference>
<dbReference type="RefSeq" id="WP_092120761.1">
    <property type="nucleotide sequence ID" value="NZ_FMXO01000010.1"/>
</dbReference>